<comment type="caution">
    <text evidence="7">The sequence shown here is derived from an EMBL/GenBank/DDBJ whole genome shotgun (WGS) entry which is preliminary data.</text>
</comment>
<dbReference type="GO" id="GO:0016614">
    <property type="term" value="F:oxidoreductase activity, acting on CH-OH group of donors"/>
    <property type="evidence" value="ECO:0007669"/>
    <property type="project" value="InterPro"/>
</dbReference>
<dbReference type="PROSITE" id="PS00624">
    <property type="entry name" value="GMC_OXRED_2"/>
    <property type="match status" value="1"/>
</dbReference>
<dbReference type="InterPro" id="IPR000172">
    <property type="entry name" value="GMC_OxRdtase_N"/>
</dbReference>
<proteinExistence type="inferred from homology"/>
<dbReference type="PIRSF" id="PIRSF000137">
    <property type="entry name" value="Alcohol_oxidase"/>
    <property type="match status" value="1"/>
</dbReference>
<dbReference type="EMBL" id="QQYZ01000002">
    <property type="protein sequence ID" value="RSY89446.1"/>
    <property type="molecule type" value="Genomic_DNA"/>
</dbReference>
<dbReference type="RefSeq" id="WP_126003373.1">
    <property type="nucleotide sequence ID" value="NZ_QQYZ01000002.1"/>
</dbReference>
<evidence type="ECO:0000256" key="5">
    <source>
        <dbReference type="PIRSR" id="PIRSR000137-2"/>
    </source>
</evidence>
<evidence type="ECO:0000313" key="7">
    <source>
        <dbReference type="EMBL" id="RSY89446.1"/>
    </source>
</evidence>
<comment type="cofactor">
    <cofactor evidence="1 5">
        <name>FAD</name>
        <dbReference type="ChEBI" id="CHEBI:57692"/>
    </cofactor>
</comment>
<dbReference type="Pfam" id="PF05199">
    <property type="entry name" value="GMC_oxred_C"/>
    <property type="match status" value="1"/>
</dbReference>
<dbReference type="SUPFAM" id="SSF54373">
    <property type="entry name" value="FAD-linked reductases, C-terminal domain"/>
    <property type="match status" value="1"/>
</dbReference>
<keyword evidence="3" id="KW-0285">Flavoprotein</keyword>
<dbReference type="PANTHER" id="PTHR11552:SF147">
    <property type="entry name" value="CHOLINE DEHYDROGENASE, MITOCHONDRIAL"/>
    <property type="match status" value="1"/>
</dbReference>
<dbReference type="Gene3D" id="3.30.410.40">
    <property type="match status" value="1"/>
</dbReference>
<protein>
    <submittedName>
        <fullName evidence="7">Glucose dehydrogenase</fullName>
    </submittedName>
</protein>
<dbReference type="InterPro" id="IPR012132">
    <property type="entry name" value="GMC_OxRdtase"/>
</dbReference>
<dbReference type="Gene3D" id="3.50.50.60">
    <property type="entry name" value="FAD/NAD(P)-binding domain"/>
    <property type="match status" value="2"/>
</dbReference>
<dbReference type="Pfam" id="PF00732">
    <property type="entry name" value="GMC_oxred_N"/>
    <property type="match status" value="1"/>
</dbReference>
<dbReference type="Proteomes" id="UP000287746">
    <property type="component" value="Unassembled WGS sequence"/>
</dbReference>
<evidence type="ECO:0000313" key="8">
    <source>
        <dbReference type="Proteomes" id="UP000287746"/>
    </source>
</evidence>
<sequence length="560" mass="60381">MQYSHIVVGGGSAGCVMASRLSERGANKVLLIEAGPDTPPGMEPAAILDGYPGSAYLDARFTWIDRRITIDPLGNRATGVDLPLRRYEQGHVLGGGSAINGQLANRGLPWDYDGWVARGAEGWGWSDVLPYFRKLETDLDFDGPLHGKSGPLPIRRIPQSHWPGQALAFAKAFSAAGLPLLGDQNAEFADGHFPLPISNVDGHRVTAAMAWLTPAVRARANLHIRTSTRVDALLFDGRRAIGVRIGAEEISGAQIILSTGALFTPELLLRSGIGPADDLQALGIRVRINSPGVGRGLSDHPSIAIASYLPSASRLRHERRHIMLGVRFSSDPARYPAGDMLGLVSTKAAWHAVGERLGTLAFWINRPLSEEGHVRLLSADPRQAAQVDFNLLSDSRDVQRLMHGFRRMAAIHLSPELASAIADPFPASYSEKVRQIGTINLKNRVLTRIAALCLDGPKPVRRAFIERMIMEGEALSVLLADDAKLETFVRSAVAGVWHASCSCRMGANDDRMAVLSNRGRVKGMEGLVVADASAFPAIPSANINLAVLMLAEKIADHLKT</sequence>
<feature type="domain" description="Glucose-methanol-choline oxidoreductase N-terminal" evidence="6">
    <location>
        <begin position="260"/>
        <end position="274"/>
    </location>
</feature>
<dbReference type="GO" id="GO:0050660">
    <property type="term" value="F:flavin adenine dinucleotide binding"/>
    <property type="evidence" value="ECO:0007669"/>
    <property type="project" value="InterPro"/>
</dbReference>
<comment type="similarity">
    <text evidence="2">Belongs to the GMC oxidoreductase family.</text>
</comment>
<gene>
    <name evidence="7" type="ORF">DAH66_01930</name>
</gene>
<organism evidence="7 8">
    <name type="scientific">Sphingomonas koreensis</name>
    <dbReference type="NCBI Taxonomy" id="93064"/>
    <lineage>
        <taxon>Bacteria</taxon>
        <taxon>Pseudomonadati</taxon>
        <taxon>Pseudomonadota</taxon>
        <taxon>Alphaproteobacteria</taxon>
        <taxon>Sphingomonadales</taxon>
        <taxon>Sphingomonadaceae</taxon>
        <taxon>Sphingomonas</taxon>
    </lineage>
</organism>
<dbReference type="AlphaFoldDB" id="A0A430G7M8"/>
<evidence type="ECO:0000259" key="6">
    <source>
        <dbReference type="PROSITE" id="PS00624"/>
    </source>
</evidence>
<evidence type="ECO:0000256" key="3">
    <source>
        <dbReference type="ARBA" id="ARBA00022630"/>
    </source>
</evidence>
<keyword evidence="4 5" id="KW-0274">FAD</keyword>
<feature type="binding site" evidence="5">
    <location>
        <begin position="497"/>
        <end position="498"/>
    </location>
    <ligand>
        <name>FAD</name>
        <dbReference type="ChEBI" id="CHEBI:57692"/>
    </ligand>
</feature>
<dbReference type="InterPro" id="IPR036188">
    <property type="entry name" value="FAD/NAD-bd_sf"/>
</dbReference>
<evidence type="ECO:0000256" key="1">
    <source>
        <dbReference type="ARBA" id="ARBA00001974"/>
    </source>
</evidence>
<evidence type="ECO:0000256" key="4">
    <source>
        <dbReference type="ARBA" id="ARBA00022827"/>
    </source>
</evidence>
<accession>A0A430G7M8</accession>
<dbReference type="SUPFAM" id="SSF51905">
    <property type="entry name" value="FAD/NAD(P)-binding domain"/>
    <property type="match status" value="1"/>
</dbReference>
<feature type="binding site" evidence="5">
    <location>
        <position position="230"/>
    </location>
    <ligand>
        <name>FAD</name>
        <dbReference type="ChEBI" id="CHEBI:57692"/>
    </ligand>
</feature>
<feature type="binding site" evidence="5">
    <location>
        <position position="92"/>
    </location>
    <ligand>
        <name>FAD</name>
        <dbReference type="ChEBI" id="CHEBI:57692"/>
    </ligand>
</feature>
<name>A0A430G7M8_9SPHN</name>
<dbReference type="PANTHER" id="PTHR11552">
    <property type="entry name" value="GLUCOSE-METHANOL-CHOLINE GMC OXIDOREDUCTASE"/>
    <property type="match status" value="1"/>
</dbReference>
<evidence type="ECO:0000256" key="2">
    <source>
        <dbReference type="ARBA" id="ARBA00010790"/>
    </source>
</evidence>
<reference evidence="7 8" key="1">
    <citation type="submission" date="2018-07" db="EMBL/GenBank/DDBJ databases">
        <title>Genomic and Epidemiologic Investigation of an Indolent Hospital Outbreak.</title>
        <authorList>
            <person name="Johnson R.C."/>
            <person name="Deming C."/>
            <person name="Conlan S."/>
            <person name="Zellmer C.J."/>
            <person name="Michelin A.V."/>
            <person name="Lee-Lin S."/>
            <person name="Thomas P.J."/>
            <person name="Park M."/>
            <person name="Weingarten R.A."/>
            <person name="Less J."/>
            <person name="Dekker J.P."/>
            <person name="Frank K.M."/>
            <person name="Musser K.A."/>
            <person name="Mcquiston J.R."/>
            <person name="Henderson D.K."/>
            <person name="Lau A.F."/>
            <person name="Palmore T.N."/>
            <person name="Segre J.A."/>
        </authorList>
    </citation>
    <scope>NUCLEOTIDE SEQUENCE [LARGE SCALE GENOMIC DNA]</scope>
    <source>
        <strain evidence="7 8">SK-CDC1_0717</strain>
    </source>
</reference>
<dbReference type="InterPro" id="IPR007867">
    <property type="entry name" value="GMC_OxRtase_C"/>
</dbReference>